<gene>
    <name evidence="2" type="ordered locus">DICTH_0220</name>
</gene>
<feature type="transmembrane region" description="Helical" evidence="1">
    <location>
        <begin position="95"/>
        <end position="126"/>
    </location>
</feature>
<keyword evidence="3" id="KW-1185">Reference proteome</keyword>
<reference evidence="2 3" key="1">
    <citation type="journal article" date="2014" name="Genome Announc.">
        <title>Complete Genome Sequence of the Extreme Thermophile Dictyoglomus thermophilum H-6-12.</title>
        <authorList>
            <person name="Coil D.A."/>
            <person name="Badger J.H."/>
            <person name="Forberger H.C."/>
            <person name="Riggs F."/>
            <person name="Madupu R."/>
            <person name="Fedorova N."/>
            <person name="Ward N."/>
            <person name="Robb F.T."/>
            <person name="Eisen J.A."/>
        </authorList>
    </citation>
    <scope>NUCLEOTIDE SEQUENCE [LARGE SCALE GENOMIC DNA]</scope>
    <source>
        <strain evidence="3">ATCC 35947 / DSM 3960 / H-6-12</strain>
    </source>
</reference>
<dbReference type="Proteomes" id="UP000001733">
    <property type="component" value="Chromosome"/>
</dbReference>
<dbReference type="eggNOG" id="ENOG502ZK2M">
    <property type="taxonomic scope" value="Bacteria"/>
</dbReference>
<accession>B5YBZ5</accession>
<dbReference type="KEGG" id="dth:DICTH_0220"/>
<keyword evidence="1" id="KW-1133">Transmembrane helix</keyword>
<dbReference type="AlphaFoldDB" id="B5YBZ5"/>
<evidence type="ECO:0000313" key="2">
    <source>
        <dbReference type="EMBL" id="ACI19497.1"/>
    </source>
</evidence>
<feature type="transmembrane region" description="Helical" evidence="1">
    <location>
        <begin position="197"/>
        <end position="217"/>
    </location>
</feature>
<keyword evidence="1" id="KW-0472">Membrane</keyword>
<evidence type="ECO:0000256" key="1">
    <source>
        <dbReference type="SAM" id="Phobius"/>
    </source>
</evidence>
<feature type="transmembrane region" description="Helical" evidence="1">
    <location>
        <begin position="18"/>
        <end position="37"/>
    </location>
</feature>
<dbReference type="RefSeq" id="WP_012548129.1">
    <property type="nucleotide sequence ID" value="NC_011297.1"/>
</dbReference>
<protein>
    <submittedName>
        <fullName evidence="2">Membrane protein, putative</fullName>
    </submittedName>
</protein>
<evidence type="ECO:0000313" key="3">
    <source>
        <dbReference type="Proteomes" id="UP000001733"/>
    </source>
</evidence>
<feature type="transmembrane region" description="Helical" evidence="1">
    <location>
        <begin position="49"/>
        <end position="75"/>
    </location>
</feature>
<feature type="transmembrane region" description="Helical" evidence="1">
    <location>
        <begin position="138"/>
        <end position="160"/>
    </location>
</feature>
<feature type="transmembrane region" description="Helical" evidence="1">
    <location>
        <begin position="166"/>
        <end position="185"/>
    </location>
</feature>
<dbReference type="PaxDb" id="309799-DICTH_0220"/>
<keyword evidence="1" id="KW-0812">Transmembrane</keyword>
<organism evidence="2 3">
    <name type="scientific">Dictyoglomus thermophilum (strain ATCC 35947 / DSM 3960 / H-6-12)</name>
    <dbReference type="NCBI Taxonomy" id="309799"/>
    <lineage>
        <taxon>Bacteria</taxon>
        <taxon>Pseudomonadati</taxon>
        <taxon>Dictyoglomota</taxon>
        <taxon>Dictyoglomia</taxon>
        <taxon>Dictyoglomales</taxon>
        <taxon>Dictyoglomaceae</taxon>
        <taxon>Dictyoglomus</taxon>
    </lineage>
</organism>
<dbReference type="EMBL" id="CP001146">
    <property type="protein sequence ID" value="ACI19497.1"/>
    <property type="molecule type" value="Genomic_DNA"/>
</dbReference>
<proteinExistence type="predicted"/>
<dbReference type="HOGENOM" id="CLU_1203273_0_0_0"/>
<dbReference type="STRING" id="309799.DICTH_0220"/>
<name>B5YBZ5_DICT6</name>
<sequence>MGKIIKYNLQNVFKNSTFYFQVIFLTGVVSYTLFALLKDMPFNVSYFIFSRILLLMGSSILAFTTSMILSDLIVYEKITGRIEFLLSNGVGVRSYLFGSIISLWIITEFILIFCVFIANFILFLLLKKSINFFDLIKILGIISIFNIGLASMMCTLVLRIRKVNLINNLLWIIGFSIIFGWNYIMQKIPLNAKYDSFIFLGLALLGIILILVSFVFGKRINNETVVLTIP</sequence>